<dbReference type="GO" id="GO:0004553">
    <property type="term" value="F:hydrolase activity, hydrolyzing O-glycosyl compounds"/>
    <property type="evidence" value="ECO:0007669"/>
    <property type="project" value="InterPro"/>
</dbReference>
<dbReference type="Pfam" id="PF00232">
    <property type="entry name" value="Glyco_hydro_1"/>
    <property type="match status" value="1"/>
</dbReference>
<evidence type="ECO:0000256" key="1">
    <source>
        <dbReference type="ARBA" id="ARBA00010838"/>
    </source>
</evidence>
<dbReference type="SUPFAM" id="SSF51445">
    <property type="entry name" value="(Trans)glycosidases"/>
    <property type="match status" value="1"/>
</dbReference>
<protein>
    <submittedName>
        <fullName evidence="2">Uncharacterized protein</fullName>
    </submittedName>
</protein>
<reference evidence="2 3" key="1">
    <citation type="journal article" date="2020" name="Mol. Plant">
        <title>The Chromosome-Based Rubber Tree Genome Provides New Insights into Spurge Genome Evolution and Rubber Biosynthesis.</title>
        <authorList>
            <person name="Liu J."/>
            <person name="Shi C."/>
            <person name="Shi C.C."/>
            <person name="Li W."/>
            <person name="Zhang Q.J."/>
            <person name="Zhang Y."/>
            <person name="Li K."/>
            <person name="Lu H.F."/>
            <person name="Shi C."/>
            <person name="Zhu S.T."/>
            <person name="Xiao Z.Y."/>
            <person name="Nan H."/>
            <person name="Yue Y."/>
            <person name="Zhu X.G."/>
            <person name="Wu Y."/>
            <person name="Hong X.N."/>
            <person name="Fan G.Y."/>
            <person name="Tong Y."/>
            <person name="Zhang D."/>
            <person name="Mao C.L."/>
            <person name="Liu Y.L."/>
            <person name="Hao S.J."/>
            <person name="Liu W.Q."/>
            <person name="Lv M.Q."/>
            <person name="Zhang H.B."/>
            <person name="Liu Y."/>
            <person name="Hu-Tang G.R."/>
            <person name="Wang J.P."/>
            <person name="Wang J.H."/>
            <person name="Sun Y.H."/>
            <person name="Ni S.B."/>
            <person name="Chen W.B."/>
            <person name="Zhang X.C."/>
            <person name="Jiao Y.N."/>
            <person name="Eichler E.E."/>
            <person name="Li G.H."/>
            <person name="Liu X."/>
            <person name="Gao L.Z."/>
        </authorList>
    </citation>
    <scope>NUCLEOTIDE SEQUENCE [LARGE SCALE GENOMIC DNA]</scope>
    <source>
        <strain evidence="3">cv. GT1</strain>
        <tissue evidence="2">Leaf</tissue>
    </source>
</reference>
<dbReference type="GO" id="GO:0005975">
    <property type="term" value="P:carbohydrate metabolic process"/>
    <property type="evidence" value="ECO:0007669"/>
    <property type="project" value="InterPro"/>
</dbReference>
<sequence>MGMWLLIHLRYKEDVQIMKEMGLNACRFSVSWPQILPRMRFASLIMDLEPPTDSYSHFRCQPTGQTDYVICSTGAVGV</sequence>
<dbReference type="InterPro" id="IPR017853">
    <property type="entry name" value="GH"/>
</dbReference>
<dbReference type="Gene3D" id="3.20.20.80">
    <property type="entry name" value="Glycosidases"/>
    <property type="match status" value="1"/>
</dbReference>
<evidence type="ECO:0000313" key="3">
    <source>
        <dbReference type="Proteomes" id="UP000467840"/>
    </source>
</evidence>
<keyword evidence="3" id="KW-1185">Reference proteome</keyword>
<organism evidence="2 3">
    <name type="scientific">Hevea brasiliensis</name>
    <name type="common">Para rubber tree</name>
    <name type="synonym">Siphonia brasiliensis</name>
    <dbReference type="NCBI Taxonomy" id="3981"/>
    <lineage>
        <taxon>Eukaryota</taxon>
        <taxon>Viridiplantae</taxon>
        <taxon>Streptophyta</taxon>
        <taxon>Embryophyta</taxon>
        <taxon>Tracheophyta</taxon>
        <taxon>Spermatophyta</taxon>
        <taxon>Magnoliopsida</taxon>
        <taxon>eudicotyledons</taxon>
        <taxon>Gunneridae</taxon>
        <taxon>Pentapetalae</taxon>
        <taxon>rosids</taxon>
        <taxon>fabids</taxon>
        <taxon>Malpighiales</taxon>
        <taxon>Euphorbiaceae</taxon>
        <taxon>Crotonoideae</taxon>
        <taxon>Micrandreae</taxon>
        <taxon>Hevea</taxon>
    </lineage>
</organism>
<gene>
    <name evidence="2" type="ORF">GH714_023826</name>
</gene>
<accession>A0A6A6LUY5</accession>
<dbReference type="EMBL" id="JAAGAX010000009">
    <property type="protein sequence ID" value="KAF2303846.1"/>
    <property type="molecule type" value="Genomic_DNA"/>
</dbReference>
<dbReference type="InterPro" id="IPR001360">
    <property type="entry name" value="Glyco_hydro_1"/>
</dbReference>
<dbReference type="Proteomes" id="UP000467840">
    <property type="component" value="Chromosome 16"/>
</dbReference>
<evidence type="ECO:0000313" key="2">
    <source>
        <dbReference type="EMBL" id="KAF2303846.1"/>
    </source>
</evidence>
<comment type="similarity">
    <text evidence="1">Belongs to the glycosyl hydrolase 1 family.</text>
</comment>
<comment type="caution">
    <text evidence="2">The sequence shown here is derived from an EMBL/GenBank/DDBJ whole genome shotgun (WGS) entry which is preliminary data.</text>
</comment>
<proteinExistence type="inferred from homology"/>
<name>A0A6A6LUY5_HEVBR</name>
<dbReference type="AlphaFoldDB" id="A0A6A6LUY5"/>